<feature type="compositionally biased region" description="Polar residues" evidence="1">
    <location>
        <begin position="115"/>
        <end position="128"/>
    </location>
</feature>
<dbReference type="Ensembl" id="ENSEBUT00000001444.1">
    <property type="protein sequence ID" value="ENSEBUP00000001126.1"/>
    <property type="gene ID" value="ENSEBUG00000001057.1"/>
</dbReference>
<feature type="compositionally biased region" description="Acidic residues" evidence="1">
    <location>
        <begin position="356"/>
        <end position="373"/>
    </location>
</feature>
<evidence type="ECO:0000256" key="1">
    <source>
        <dbReference type="SAM" id="MobiDB-lite"/>
    </source>
</evidence>
<dbReference type="InterPro" id="IPR038868">
    <property type="entry name" value="RAP80"/>
</dbReference>
<dbReference type="GO" id="GO:0006302">
    <property type="term" value="P:double-strand break repair"/>
    <property type="evidence" value="ECO:0007669"/>
    <property type="project" value="InterPro"/>
</dbReference>
<protein>
    <submittedName>
        <fullName evidence="2">Uncharacterized protein</fullName>
    </submittedName>
</protein>
<feature type="compositionally biased region" description="Basic and acidic residues" evidence="1">
    <location>
        <begin position="84"/>
        <end position="100"/>
    </location>
</feature>
<feature type="region of interest" description="Disordered" evidence="1">
    <location>
        <begin position="380"/>
        <end position="399"/>
    </location>
</feature>
<dbReference type="GO" id="GO:0070530">
    <property type="term" value="F:K63-linked polyubiquitin modification-dependent protein binding"/>
    <property type="evidence" value="ECO:0007669"/>
    <property type="project" value="InterPro"/>
</dbReference>
<evidence type="ECO:0000313" key="2">
    <source>
        <dbReference type="Ensembl" id="ENSEBUP00000001126.1"/>
    </source>
</evidence>
<evidence type="ECO:0000313" key="3">
    <source>
        <dbReference type="Proteomes" id="UP000694388"/>
    </source>
</evidence>
<dbReference type="PANTHER" id="PTHR15932:SF2">
    <property type="entry name" value="BRCA1-A COMPLEX SUBUNIT RAP80"/>
    <property type="match status" value="1"/>
</dbReference>
<dbReference type="GO" id="GO:0045739">
    <property type="term" value="P:positive regulation of DNA repair"/>
    <property type="evidence" value="ECO:0007669"/>
    <property type="project" value="TreeGrafter"/>
</dbReference>
<dbReference type="AlphaFoldDB" id="A0A8C4N5E2"/>
<dbReference type="Proteomes" id="UP000694388">
    <property type="component" value="Unplaced"/>
</dbReference>
<reference evidence="2" key="1">
    <citation type="submission" date="2025-08" db="UniProtKB">
        <authorList>
            <consortium name="Ensembl"/>
        </authorList>
    </citation>
    <scope>IDENTIFICATION</scope>
</reference>
<reference evidence="2" key="2">
    <citation type="submission" date="2025-09" db="UniProtKB">
        <authorList>
            <consortium name="Ensembl"/>
        </authorList>
    </citation>
    <scope>IDENTIFICATION</scope>
</reference>
<keyword evidence="3" id="KW-1185">Reference proteome</keyword>
<dbReference type="GeneTree" id="ENSGT00390000007635"/>
<feature type="compositionally biased region" description="Polar residues" evidence="1">
    <location>
        <begin position="554"/>
        <end position="572"/>
    </location>
</feature>
<dbReference type="GO" id="GO:0070531">
    <property type="term" value="C:BRCA1-A complex"/>
    <property type="evidence" value="ECO:0007669"/>
    <property type="project" value="InterPro"/>
</dbReference>
<feature type="region of interest" description="Disordered" evidence="1">
    <location>
        <begin position="58"/>
        <end position="154"/>
    </location>
</feature>
<dbReference type="GO" id="GO:0042393">
    <property type="term" value="F:histone binding"/>
    <property type="evidence" value="ECO:0007669"/>
    <property type="project" value="TreeGrafter"/>
</dbReference>
<feature type="region of interest" description="Disordered" evidence="1">
    <location>
        <begin position="347"/>
        <end position="373"/>
    </location>
</feature>
<feature type="compositionally biased region" description="Low complexity" evidence="1">
    <location>
        <begin position="139"/>
        <end position="151"/>
    </location>
</feature>
<feature type="compositionally biased region" description="Basic and acidic residues" evidence="1">
    <location>
        <begin position="63"/>
        <end position="75"/>
    </location>
</feature>
<accession>A0A8C4N5E2</accession>
<feature type="region of interest" description="Disordered" evidence="1">
    <location>
        <begin position="551"/>
        <end position="572"/>
    </location>
</feature>
<sequence length="818" mass="91688">MRQNGSNDGIEDVANVQISSTKAVDADSIEPSAHYNFRRSAESHVRLARLKRCWKTKLRQKTGGKEEREEEKKDTEEELTTAAVDKEEVEGLKTILHERGSVLSSSEAGPKRSPCSKQLSQENQTSPKSAWPSPCLFESGSSSASGSSSPSQRTFNRRATFDVIPPTQLPKAVSISPCSFTGPALGKQKACASREQSHKRKTLALGCNFVKRRRALDFETFLSTESSKGEEVGDVVKNEVPENMSNKLNLAESSKDFAHLLFSNKAQPTGYDFHWGVPFCPGDADPNLYTHVILCQLELQEKAIKKAQRWLLHKTQMAGPFMVEESKRHNLRQRHCAGLRSFPEVDSRMEEKEHCDDYDDDYDDDDDVNDDDVDIEPRMSKHEHRYLPESGGSGDRLASQHTVDSMDSQSMPKLLDIDKNILFNVLEKLERSKKKSGEIGKINMESVVANMDSDERGVENIQEQNGEVVDGIEACSTSKDNVIKSDAVVEDIDDEENANIENDVLKIKMAQEAKETPEEEELEKVTCPLCSLPFPMASIELHASTCGLPEPSVQPINSPTRSTWLDQSSRTQDSCLQVAGDDEKQDLVMISPPRQSPVSPQPTSSKAHVMAGQRNERCYICGCLVGQSAYHAHVNLCLQVKSMDTSPVTTRITRKRMHDVDTERHSSRLLGQLTEIEKRQEMSKKGHCNKQHLGWNAVQEITKPNSPVTQPSSSSYRLPPISNSPIKTFIPISEVKNCLVDFKNQFGSSKSKRETLPKVTRIHRRRKVEKSMEDEHMIGKAPLICSLRKDLIPENLQYDKGKSRVTNYVQHIQDQCNG</sequence>
<dbReference type="PANTHER" id="PTHR15932">
    <property type="entry name" value="UBIQUITIN INTERACTION MOTIF-CONTAINING PROTEIN 1"/>
    <property type="match status" value="1"/>
</dbReference>
<name>A0A8C4N5E2_EPTBU</name>
<organism evidence="2 3">
    <name type="scientific">Eptatretus burgeri</name>
    <name type="common">Inshore hagfish</name>
    <dbReference type="NCBI Taxonomy" id="7764"/>
    <lineage>
        <taxon>Eukaryota</taxon>
        <taxon>Metazoa</taxon>
        <taxon>Chordata</taxon>
        <taxon>Craniata</taxon>
        <taxon>Vertebrata</taxon>
        <taxon>Cyclostomata</taxon>
        <taxon>Myxini</taxon>
        <taxon>Myxiniformes</taxon>
        <taxon>Myxinidae</taxon>
        <taxon>Eptatretinae</taxon>
        <taxon>Eptatretus</taxon>
    </lineage>
</organism>
<proteinExistence type="predicted"/>